<protein>
    <submittedName>
        <fullName evidence="2">Uncharacterized protein</fullName>
    </submittedName>
</protein>
<feature type="region of interest" description="Disordered" evidence="1">
    <location>
        <begin position="1"/>
        <end position="44"/>
    </location>
</feature>
<dbReference type="Proteomes" id="UP000305067">
    <property type="component" value="Unassembled WGS sequence"/>
</dbReference>
<keyword evidence="3" id="KW-1185">Reference proteome</keyword>
<accession>A0A5C3QRR3</accession>
<evidence type="ECO:0000256" key="1">
    <source>
        <dbReference type="SAM" id="MobiDB-lite"/>
    </source>
</evidence>
<evidence type="ECO:0000313" key="3">
    <source>
        <dbReference type="Proteomes" id="UP000305067"/>
    </source>
</evidence>
<dbReference type="EMBL" id="ML178818">
    <property type="protein sequence ID" value="TFL04676.1"/>
    <property type="molecule type" value="Genomic_DNA"/>
</dbReference>
<organism evidence="2 3">
    <name type="scientific">Pterulicium gracile</name>
    <dbReference type="NCBI Taxonomy" id="1884261"/>
    <lineage>
        <taxon>Eukaryota</taxon>
        <taxon>Fungi</taxon>
        <taxon>Dikarya</taxon>
        <taxon>Basidiomycota</taxon>
        <taxon>Agaricomycotina</taxon>
        <taxon>Agaricomycetes</taxon>
        <taxon>Agaricomycetidae</taxon>
        <taxon>Agaricales</taxon>
        <taxon>Pleurotineae</taxon>
        <taxon>Pterulaceae</taxon>
        <taxon>Pterulicium</taxon>
    </lineage>
</organism>
<feature type="region of interest" description="Disordered" evidence="1">
    <location>
        <begin position="84"/>
        <end position="105"/>
    </location>
</feature>
<evidence type="ECO:0000313" key="2">
    <source>
        <dbReference type="EMBL" id="TFL04676.1"/>
    </source>
</evidence>
<reference evidence="2 3" key="1">
    <citation type="journal article" date="2019" name="Nat. Ecol. Evol.">
        <title>Megaphylogeny resolves global patterns of mushroom evolution.</title>
        <authorList>
            <person name="Varga T."/>
            <person name="Krizsan K."/>
            <person name="Foldi C."/>
            <person name="Dima B."/>
            <person name="Sanchez-Garcia M."/>
            <person name="Sanchez-Ramirez S."/>
            <person name="Szollosi G.J."/>
            <person name="Szarkandi J.G."/>
            <person name="Papp V."/>
            <person name="Albert L."/>
            <person name="Andreopoulos W."/>
            <person name="Angelini C."/>
            <person name="Antonin V."/>
            <person name="Barry K.W."/>
            <person name="Bougher N.L."/>
            <person name="Buchanan P."/>
            <person name="Buyck B."/>
            <person name="Bense V."/>
            <person name="Catcheside P."/>
            <person name="Chovatia M."/>
            <person name="Cooper J."/>
            <person name="Damon W."/>
            <person name="Desjardin D."/>
            <person name="Finy P."/>
            <person name="Geml J."/>
            <person name="Haridas S."/>
            <person name="Hughes K."/>
            <person name="Justo A."/>
            <person name="Karasinski D."/>
            <person name="Kautmanova I."/>
            <person name="Kiss B."/>
            <person name="Kocsube S."/>
            <person name="Kotiranta H."/>
            <person name="LaButti K.M."/>
            <person name="Lechner B.E."/>
            <person name="Liimatainen K."/>
            <person name="Lipzen A."/>
            <person name="Lukacs Z."/>
            <person name="Mihaltcheva S."/>
            <person name="Morgado L.N."/>
            <person name="Niskanen T."/>
            <person name="Noordeloos M.E."/>
            <person name="Ohm R.A."/>
            <person name="Ortiz-Santana B."/>
            <person name="Ovrebo C."/>
            <person name="Racz N."/>
            <person name="Riley R."/>
            <person name="Savchenko A."/>
            <person name="Shiryaev A."/>
            <person name="Soop K."/>
            <person name="Spirin V."/>
            <person name="Szebenyi C."/>
            <person name="Tomsovsky M."/>
            <person name="Tulloss R.E."/>
            <person name="Uehling J."/>
            <person name="Grigoriev I.V."/>
            <person name="Vagvolgyi C."/>
            <person name="Papp T."/>
            <person name="Martin F.M."/>
            <person name="Miettinen O."/>
            <person name="Hibbett D.S."/>
            <person name="Nagy L.G."/>
        </authorList>
    </citation>
    <scope>NUCLEOTIDE SEQUENCE [LARGE SCALE GENOMIC DNA]</scope>
    <source>
        <strain evidence="2 3">CBS 309.79</strain>
    </source>
</reference>
<name>A0A5C3QRR3_9AGAR</name>
<feature type="compositionally biased region" description="Acidic residues" evidence="1">
    <location>
        <begin position="91"/>
        <end position="100"/>
    </location>
</feature>
<sequence length="404" mass="44395">MAAYLPTSRSAEKGKNIAGEPDLEAGRAQSENSESSALLPAKERGGFGHQVGNYFAIGSTAPQRAGPAADKLFRTAKNGFAARISGKDADAPADNDDGSEEGTGGVEDRIHHFLVAYPKAHEGDVEDFTFSGQLKDMASYMRDLRHISVEREASAELLQDITRVNQLYSDLYDLALGSAAIHRAMKRVKEQYNLAAEERDVKACTADLAYVAAQLPSKHAASQFLYEELGKYEGRAHTRGSTVEHTVMMTIISIPLAIHRVLNSFMTLRNTLRGIMMATSFSASMVGVLNNKLSEQAALFGNLFNFIVFLDMLFTHGGESVLLGMVGTPDLETRFEELLVELRQKLELHTAATKKIIEATKLEIENQVADDDWNLQYMYGAYLANWALDSQTFKNPLTEEGSTL</sequence>
<proteinExistence type="predicted"/>
<dbReference type="AlphaFoldDB" id="A0A5C3QRR3"/>
<gene>
    <name evidence="2" type="ORF">BDV98DRAFT_562648</name>
</gene>